<dbReference type="InterPro" id="IPR005265">
    <property type="entry name" value="HemJ-like"/>
</dbReference>
<comment type="subcellular location">
    <subcellularLocation>
        <location evidence="1">Cell membrane</location>
        <topology evidence="1">Multi-pass membrane protein</topology>
    </subcellularLocation>
</comment>
<evidence type="ECO:0000256" key="10">
    <source>
        <dbReference type="ARBA" id="ARBA00023002"/>
    </source>
</evidence>
<dbReference type="RefSeq" id="WP_156566599.1">
    <property type="nucleotide sequence ID" value="NZ_CACRTZ010000033.1"/>
</dbReference>
<keyword evidence="5 14" id="KW-1003">Cell membrane</keyword>
<comment type="catalytic activity">
    <reaction evidence="13 14">
        <text>protoporphyrinogen IX + 3 A = protoporphyrin IX + 3 AH2</text>
        <dbReference type="Rhea" id="RHEA:62000"/>
        <dbReference type="ChEBI" id="CHEBI:13193"/>
        <dbReference type="ChEBI" id="CHEBI:17499"/>
        <dbReference type="ChEBI" id="CHEBI:57306"/>
        <dbReference type="ChEBI" id="CHEBI:57307"/>
    </reaction>
</comment>
<evidence type="ECO:0000256" key="4">
    <source>
        <dbReference type="ARBA" id="ARBA00017504"/>
    </source>
</evidence>
<evidence type="ECO:0000256" key="14">
    <source>
        <dbReference type="PIRNR" id="PIRNR004638"/>
    </source>
</evidence>
<dbReference type="PIRSF" id="PIRSF004638">
    <property type="entry name" value="UCP004638"/>
    <property type="match status" value="1"/>
</dbReference>
<dbReference type="PANTHER" id="PTHR40255">
    <property type="entry name" value="UPF0093 MEMBRANE PROTEIN SLR1790"/>
    <property type="match status" value="1"/>
</dbReference>
<evidence type="ECO:0000256" key="6">
    <source>
        <dbReference type="ARBA" id="ARBA00022617"/>
    </source>
</evidence>
<name>A0A6N3G5N4_9ENTR</name>
<keyword evidence="10" id="KW-0560">Oxidoreductase</keyword>
<evidence type="ECO:0000256" key="2">
    <source>
        <dbReference type="ARBA" id="ARBA00005073"/>
    </source>
</evidence>
<dbReference type="GO" id="GO:0005886">
    <property type="term" value="C:plasma membrane"/>
    <property type="evidence" value="ECO:0007669"/>
    <property type="project" value="UniProtKB-SubCell"/>
</dbReference>
<evidence type="ECO:0000256" key="7">
    <source>
        <dbReference type="ARBA" id="ARBA00022692"/>
    </source>
</evidence>
<dbReference type="EMBL" id="CACRTZ010000033">
    <property type="protein sequence ID" value="VYU58959.1"/>
    <property type="molecule type" value="Genomic_DNA"/>
</dbReference>
<comment type="cofactor">
    <cofactor evidence="14">
        <name>heme b</name>
        <dbReference type="ChEBI" id="CHEBI:60344"/>
    </cofactor>
    <text evidence="14">Binds 1 heme b (iron(II)-protoporphyrin IX) group per subunit.</text>
</comment>
<evidence type="ECO:0000256" key="12">
    <source>
        <dbReference type="ARBA" id="ARBA00023136"/>
    </source>
</evidence>
<feature type="transmembrane region" description="Helical" evidence="15">
    <location>
        <begin position="12"/>
        <end position="36"/>
    </location>
</feature>
<keyword evidence="6 14" id="KW-0349">Heme</keyword>
<evidence type="ECO:0000256" key="13">
    <source>
        <dbReference type="ARBA" id="ARBA00048390"/>
    </source>
</evidence>
<gene>
    <name evidence="16" type="ORF">EMLFYP7_02971</name>
</gene>
<keyword evidence="11 14" id="KW-0408">Iron</keyword>
<evidence type="ECO:0000256" key="8">
    <source>
        <dbReference type="ARBA" id="ARBA00022723"/>
    </source>
</evidence>
<keyword evidence="12 14" id="KW-0472">Membrane</keyword>
<accession>A0A6N3G5N4</accession>
<dbReference type="GO" id="GO:0006782">
    <property type="term" value="P:protoporphyrinogen IX biosynthetic process"/>
    <property type="evidence" value="ECO:0007669"/>
    <property type="project" value="UniProtKB-UniRule"/>
</dbReference>
<sequence>MNLHQWLNALHIFTAIIWTGGILVMAVAAGWCARTAGSNGNAATALAADIRGWSRRVTTPAMAVMWLMGLAMVVAHGQFPHAWLIIKLLLVVLLSAVHGILSATLRRFAGDEGRSLSGLARNATPVVVVAVAAIILLAVFRPF</sequence>
<dbReference type="UniPathway" id="UPA00251">
    <property type="reaction ID" value="UER00324"/>
</dbReference>
<evidence type="ECO:0000256" key="5">
    <source>
        <dbReference type="ARBA" id="ARBA00022475"/>
    </source>
</evidence>
<protein>
    <recommendedName>
        <fullName evidence="4 14">Protoporphyrinogen IX oxidase</fullName>
        <ecNumber evidence="14">1.3.99.-</ecNumber>
    </recommendedName>
</protein>
<reference evidence="16" key="1">
    <citation type="submission" date="2019-11" db="EMBL/GenBank/DDBJ databases">
        <authorList>
            <person name="Feng L."/>
        </authorList>
    </citation>
    <scope>NUCLEOTIDE SEQUENCE</scope>
    <source>
        <strain evidence="16">EMassiliensisLFYP7</strain>
    </source>
</reference>
<evidence type="ECO:0000256" key="11">
    <source>
        <dbReference type="ARBA" id="ARBA00023004"/>
    </source>
</evidence>
<organism evidence="16">
    <name type="scientific">Phytobacter massiliensis</name>
    <dbReference type="NCBI Taxonomy" id="1485952"/>
    <lineage>
        <taxon>Bacteria</taxon>
        <taxon>Pseudomonadati</taxon>
        <taxon>Pseudomonadota</taxon>
        <taxon>Gammaproteobacteria</taxon>
        <taxon>Enterobacterales</taxon>
        <taxon>Enterobacteriaceae</taxon>
        <taxon>Phytobacter</taxon>
    </lineage>
</organism>
<keyword evidence="8 14" id="KW-0479">Metal-binding</keyword>
<feature type="transmembrane region" description="Helical" evidence="15">
    <location>
        <begin position="81"/>
        <end position="101"/>
    </location>
</feature>
<dbReference type="AlphaFoldDB" id="A0A6N3G5N4"/>
<evidence type="ECO:0000256" key="1">
    <source>
        <dbReference type="ARBA" id="ARBA00004651"/>
    </source>
</evidence>
<dbReference type="GO" id="GO:0070818">
    <property type="term" value="F:protoporphyrinogen oxidase activity"/>
    <property type="evidence" value="ECO:0007669"/>
    <property type="project" value="UniProtKB-UniRule"/>
</dbReference>
<proteinExistence type="inferred from homology"/>
<dbReference type="GO" id="GO:0046872">
    <property type="term" value="F:metal ion binding"/>
    <property type="evidence" value="ECO:0007669"/>
    <property type="project" value="UniProtKB-UniRule"/>
</dbReference>
<evidence type="ECO:0000256" key="9">
    <source>
        <dbReference type="ARBA" id="ARBA00022989"/>
    </source>
</evidence>
<dbReference type="Pfam" id="PF03653">
    <property type="entry name" value="UPF0093"/>
    <property type="match status" value="1"/>
</dbReference>
<feature type="transmembrane region" description="Helical" evidence="15">
    <location>
        <begin position="57"/>
        <end position="75"/>
    </location>
</feature>
<keyword evidence="7 15" id="KW-0812">Transmembrane</keyword>
<evidence type="ECO:0000313" key="16">
    <source>
        <dbReference type="EMBL" id="VYU58959.1"/>
    </source>
</evidence>
<evidence type="ECO:0000256" key="3">
    <source>
        <dbReference type="ARBA" id="ARBA00006501"/>
    </source>
</evidence>
<evidence type="ECO:0000256" key="15">
    <source>
        <dbReference type="SAM" id="Phobius"/>
    </source>
</evidence>
<comment type="function">
    <text evidence="14">Catalyzes the oxidation of protoporphyrinogen IX to protoporphyrin IX.</text>
</comment>
<comment type="pathway">
    <text evidence="2 14">Porphyrin-containing compound metabolism; protoporphyrin-IX biosynthesis; protoporphyrin-IX from protoporphyrinogen-IX: step 1/1.</text>
</comment>
<comment type="similarity">
    <text evidence="3 14">Belongs to the HemJ family.</text>
</comment>
<keyword evidence="9 15" id="KW-1133">Transmembrane helix</keyword>
<dbReference type="EC" id="1.3.99.-" evidence="14"/>
<dbReference type="PANTHER" id="PTHR40255:SF1">
    <property type="entry name" value="PROTOPORPHYRINOGEN IX OXIDASE"/>
    <property type="match status" value="1"/>
</dbReference>
<feature type="transmembrane region" description="Helical" evidence="15">
    <location>
        <begin position="122"/>
        <end position="140"/>
    </location>
</feature>